<protein>
    <recommendedName>
        <fullName evidence="2">Thioredoxin domain-containing protein</fullName>
    </recommendedName>
</protein>
<organism evidence="3 4">
    <name type="scientific">Allacma fusca</name>
    <dbReference type="NCBI Taxonomy" id="39272"/>
    <lineage>
        <taxon>Eukaryota</taxon>
        <taxon>Metazoa</taxon>
        <taxon>Ecdysozoa</taxon>
        <taxon>Arthropoda</taxon>
        <taxon>Hexapoda</taxon>
        <taxon>Collembola</taxon>
        <taxon>Symphypleona</taxon>
        <taxon>Sminthuridae</taxon>
        <taxon>Allacma</taxon>
    </lineage>
</organism>
<dbReference type="Pfam" id="PF13848">
    <property type="entry name" value="Thioredoxin_6"/>
    <property type="match status" value="1"/>
</dbReference>
<sequence length="378" mass="43546">MNNFDSRIASTEIVFVNFYADWCPFSNLLAPIFEETANKIEKEFGQAGRVVLGRVDCVKQGSIASRYKVNKYPTLKLFRNGVTVKKEYRGQRSPQALMKYIRNELKNPIQQLHELNEVLKIDVSNRVFIGYMRSNMSKDFDTYQRVAGILKDECSFYVRFGNVSSQSHPSEHDIIEFRPDYAHSIDQNDKFTGNIDNFGELFSWTKTKCENVVRQITFENAEELAEEGLPLLILFHHPSNTDSSSRFKKLVQRELAKERQSINFLTADGLKFSYPLHRVGKSRDDLPIIAIDSFQHMYLFPDAKQMDIPGKLKQFITDFHSGKLHQEYHNGPDPANRTTRKAKGGGVVNQKLPKKHLESAFKKLAPSSSRYSFVRDEL</sequence>
<dbReference type="GO" id="GO:0006457">
    <property type="term" value="P:protein folding"/>
    <property type="evidence" value="ECO:0007669"/>
    <property type="project" value="TreeGrafter"/>
</dbReference>
<proteinExistence type="predicted"/>
<dbReference type="EMBL" id="CAJVCH010571386">
    <property type="protein sequence ID" value="CAG7837379.1"/>
    <property type="molecule type" value="Genomic_DNA"/>
</dbReference>
<dbReference type="AlphaFoldDB" id="A0A8J2LR16"/>
<dbReference type="PROSITE" id="PS51352">
    <property type="entry name" value="THIOREDOXIN_2"/>
    <property type="match status" value="1"/>
</dbReference>
<evidence type="ECO:0000259" key="2">
    <source>
        <dbReference type="PROSITE" id="PS51352"/>
    </source>
</evidence>
<dbReference type="GO" id="GO:0005793">
    <property type="term" value="C:endoplasmic reticulum-Golgi intermediate compartment"/>
    <property type="evidence" value="ECO:0007669"/>
    <property type="project" value="TreeGrafter"/>
</dbReference>
<feature type="region of interest" description="Disordered" evidence="1">
    <location>
        <begin position="326"/>
        <end position="348"/>
    </location>
</feature>
<gene>
    <name evidence="3" type="ORF">AFUS01_LOCUS46502</name>
</gene>
<dbReference type="OrthoDB" id="294696at2759"/>
<dbReference type="PANTHER" id="PTHR46295:SF1">
    <property type="entry name" value="ENDOPLASMIC RETICULUM RESIDENT PROTEIN 44"/>
    <property type="match status" value="1"/>
</dbReference>
<keyword evidence="4" id="KW-1185">Reference proteome</keyword>
<evidence type="ECO:0000256" key="1">
    <source>
        <dbReference type="SAM" id="MobiDB-lite"/>
    </source>
</evidence>
<dbReference type="GO" id="GO:0005789">
    <property type="term" value="C:endoplasmic reticulum membrane"/>
    <property type="evidence" value="ECO:0007669"/>
    <property type="project" value="TreeGrafter"/>
</dbReference>
<dbReference type="Proteomes" id="UP000708208">
    <property type="component" value="Unassembled WGS sequence"/>
</dbReference>
<feature type="domain" description="Thioredoxin" evidence="2">
    <location>
        <begin position="1"/>
        <end position="106"/>
    </location>
</feature>
<name>A0A8J2LR16_9HEXA</name>
<evidence type="ECO:0000313" key="4">
    <source>
        <dbReference type="Proteomes" id="UP000708208"/>
    </source>
</evidence>
<comment type="caution">
    <text evidence="3">The sequence shown here is derived from an EMBL/GenBank/DDBJ whole genome shotgun (WGS) entry which is preliminary data.</text>
</comment>
<dbReference type="GO" id="GO:0003756">
    <property type="term" value="F:protein disulfide isomerase activity"/>
    <property type="evidence" value="ECO:0007669"/>
    <property type="project" value="TreeGrafter"/>
</dbReference>
<accession>A0A8J2LR16</accession>
<evidence type="ECO:0000313" key="3">
    <source>
        <dbReference type="EMBL" id="CAG7837379.1"/>
    </source>
</evidence>
<dbReference type="InterPro" id="IPR013766">
    <property type="entry name" value="Thioredoxin_domain"/>
</dbReference>
<dbReference type="PANTHER" id="PTHR46295">
    <property type="entry name" value="ENDOPLASMIC RETICULUM RESIDENT PROTEIN 44"/>
    <property type="match status" value="1"/>
</dbReference>
<dbReference type="InterPro" id="IPR052643">
    <property type="entry name" value="ERP44"/>
</dbReference>
<reference evidence="3" key="1">
    <citation type="submission" date="2021-06" db="EMBL/GenBank/DDBJ databases">
        <authorList>
            <person name="Hodson N. C."/>
            <person name="Mongue J. A."/>
            <person name="Jaron S. K."/>
        </authorList>
    </citation>
    <scope>NUCLEOTIDE SEQUENCE</scope>
</reference>
<dbReference type="Pfam" id="PF00085">
    <property type="entry name" value="Thioredoxin"/>
    <property type="match status" value="1"/>
</dbReference>